<keyword evidence="8" id="KW-0187">Copper transport</keyword>
<keyword evidence="12" id="KW-0186">Copper</keyword>
<feature type="transmembrane region" description="Helical" evidence="17">
    <location>
        <begin position="213"/>
        <end position="231"/>
    </location>
</feature>
<dbReference type="Pfam" id="PF00702">
    <property type="entry name" value="Hydrolase"/>
    <property type="match status" value="1"/>
</dbReference>
<dbReference type="FunFam" id="2.70.150.10:FF:000020">
    <property type="entry name" value="Copper-exporting P-type ATPase A"/>
    <property type="match status" value="1"/>
</dbReference>
<evidence type="ECO:0000256" key="1">
    <source>
        <dbReference type="ARBA" id="ARBA00004651"/>
    </source>
</evidence>
<keyword evidence="6 17" id="KW-0479">Metal-binding</keyword>
<dbReference type="PANTHER" id="PTHR43520:SF8">
    <property type="entry name" value="P-TYPE CU(+) TRANSPORTER"/>
    <property type="match status" value="1"/>
</dbReference>
<feature type="domain" description="HMA" evidence="18">
    <location>
        <begin position="1"/>
        <end position="58"/>
    </location>
</feature>
<keyword evidence="10" id="KW-1278">Translocase</keyword>
<dbReference type="Gene3D" id="3.40.50.1000">
    <property type="entry name" value="HAD superfamily/HAD-like"/>
    <property type="match status" value="1"/>
</dbReference>
<keyword evidence="9 17" id="KW-0067">ATP-binding</keyword>
<evidence type="ECO:0000256" key="2">
    <source>
        <dbReference type="ARBA" id="ARBA00006024"/>
    </source>
</evidence>
<evidence type="ECO:0000256" key="3">
    <source>
        <dbReference type="ARBA" id="ARBA00012517"/>
    </source>
</evidence>
<comment type="catalytic activity">
    <reaction evidence="15">
        <text>Cu(+)(in) + ATP + H2O = Cu(+)(out) + ADP + phosphate + H(+)</text>
        <dbReference type="Rhea" id="RHEA:25792"/>
        <dbReference type="ChEBI" id="CHEBI:15377"/>
        <dbReference type="ChEBI" id="CHEBI:15378"/>
        <dbReference type="ChEBI" id="CHEBI:30616"/>
        <dbReference type="ChEBI" id="CHEBI:43474"/>
        <dbReference type="ChEBI" id="CHEBI:49552"/>
        <dbReference type="ChEBI" id="CHEBI:456216"/>
        <dbReference type="EC" id="7.2.2.8"/>
    </reaction>
</comment>
<keyword evidence="13 17" id="KW-0472">Membrane</keyword>
<dbReference type="InterPro" id="IPR008250">
    <property type="entry name" value="ATPase_P-typ_transduc_dom_A_sf"/>
</dbReference>
<evidence type="ECO:0000256" key="9">
    <source>
        <dbReference type="ARBA" id="ARBA00022840"/>
    </source>
</evidence>
<dbReference type="InterPro" id="IPR001757">
    <property type="entry name" value="P_typ_ATPase"/>
</dbReference>
<evidence type="ECO:0000256" key="13">
    <source>
        <dbReference type="ARBA" id="ARBA00023136"/>
    </source>
</evidence>
<dbReference type="InterPro" id="IPR036163">
    <property type="entry name" value="HMA_dom_sf"/>
</dbReference>
<reference evidence="19 20" key="1">
    <citation type="journal article" date="2014" name="BMC Genomics">
        <title>Comparison of environmental and isolate Sulfobacillus genomes reveals diverse carbon, sulfur, nitrogen, and hydrogen metabolisms.</title>
        <authorList>
            <person name="Justice N.B."/>
            <person name="Norman A."/>
            <person name="Brown C.T."/>
            <person name="Singh A."/>
            <person name="Thomas B.C."/>
            <person name="Banfield J.F."/>
        </authorList>
    </citation>
    <scope>NUCLEOTIDE SEQUENCE [LARGE SCALE GENOMIC DNA]</scope>
    <source>
        <strain evidence="19">AMDSBA3</strain>
    </source>
</reference>
<dbReference type="InterPro" id="IPR044492">
    <property type="entry name" value="P_typ_ATPase_HD_dom"/>
</dbReference>
<dbReference type="SFLD" id="SFLDG00002">
    <property type="entry name" value="C1.7:_P-type_atpase_like"/>
    <property type="match status" value="1"/>
</dbReference>
<name>A0A2T2WL77_9FIRM</name>
<dbReference type="Pfam" id="PF00122">
    <property type="entry name" value="E1-E2_ATPase"/>
    <property type="match status" value="1"/>
</dbReference>
<feature type="transmembrane region" description="Helical" evidence="17">
    <location>
        <begin position="393"/>
        <end position="413"/>
    </location>
</feature>
<dbReference type="PRINTS" id="PR00943">
    <property type="entry name" value="CUATPASE"/>
</dbReference>
<dbReference type="Gene3D" id="3.30.70.100">
    <property type="match status" value="1"/>
</dbReference>
<evidence type="ECO:0000256" key="15">
    <source>
        <dbReference type="ARBA" id="ARBA00049289"/>
    </source>
</evidence>
<comment type="caution">
    <text evidence="19">The sequence shown here is derived from an EMBL/GenBank/DDBJ whole genome shotgun (WGS) entry which is preliminary data.</text>
</comment>
<keyword evidence="8" id="KW-0406">Ion transport</keyword>
<evidence type="ECO:0000256" key="10">
    <source>
        <dbReference type="ARBA" id="ARBA00022967"/>
    </source>
</evidence>
<feature type="transmembrane region" description="Helical" evidence="17">
    <location>
        <begin position="419"/>
        <end position="443"/>
    </location>
</feature>
<evidence type="ECO:0000256" key="5">
    <source>
        <dbReference type="ARBA" id="ARBA00022692"/>
    </source>
</evidence>
<keyword evidence="5 17" id="KW-0812">Transmembrane</keyword>
<feature type="transmembrane region" description="Helical" evidence="17">
    <location>
        <begin position="731"/>
        <end position="750"/>
    </location>
</feature>
<dbReference type="GO" id="GO:0043682">
    <property type="term" value="F:P-type divalent copper transporter activity"/>
    <property type="evidence" value="ECO:0007669"/>
    <property type="project" value="TreeGrafter"/>
</dbReference>
<keyword evidence="8" id="KW-0813">Transport</keyword>
<dbReference type="NCBIfam" id="TIGR01494">
    <property type="entry name" value="ATPase_P-type"/>
    <property type="match status" value="1"/>
</dbReference>
<accession>A0A2T2WL77</accession>
<dbReference type="InterPro" id="IPR023298">
    <property type="entry name" value="ATPase_P-typ_TM_dom_sf"/>
</dbReference>
<dbReference type="EC" id="7.2.2.8" evidence="3"/>
<dbReference type="InterPro" id="IPR036412">
    <property type="entry name" value="HAD-like_sf"/>
</dbReference>
<evidence type="ECO:0000313" key="20">
    <source>
        <dbReference type="Proteomes" id="UP000241848"/>
    </source>
</evidence>
<dbReference type="InterPro" id="IPR018303">
    <property type="entry name" value="ATPase_P-typ_P_site"/>
</dbReference>
<keyword evidence="4 17" id="KW-1003">Cell membrane</keyword>
<evidence type="ECO:0000256" key="16">
    <source>
        <dbReference type="ARBA" id="ARBA00069640"/>
    </source>
</evidence>
<dbReference type="SUPFAM" id="SSF55008">
    <property type="entry name" value="HMA, heavy metal-associated domain"/>
    <property type="match status" value="1"/>
</dbReference>
<evidence type="ECO:0000256" key="7">
    <source>
        <dbReference type="ARBA" id="ARBA00022741"/>
    </source>
</evidence>
<dbReference type="GO" id="GO:0016887">
    <property type="term" value="F:ATP hydrolysis activity"/>
    <property type="evidence" value="ECO:0007669"/>
    <property type="project" value="InterPro"/>
</dbReference>
<comment type="subcellular location">
    <subcellularLocation>
        <location evidence="1">Cell membrane</location>
        <topology evidence="1">Multi-pass membrane protein</topology>
    </subcellularLocation>
</comment>
<evidence type="ECO:0000256" key="4">
    <source>
        <dbReference type="ARBA" id="ARBA00022475"/>
    </source>
</evidence>
<dbReference type="NCBIfam" id="TIGR01525">
    <property type="entry name" value="ATPase-IB_hvy"/>
    <property type="match status" value="1"/>
</dbReference>
<dbReference type="GO" id="GO:0005886">
    <property type="term" value="C:plasma membrane"/>
    <property type="evidence" value="ECO:0007669"/>
    <property type="project" value="UniProtKB-SubCell"/>
</dbReference>
<comment type="function">
    <text evidence="14">Involved in copper transport.</text>
</comment>
<dbReference type="EMBL" id="PXYV01000010">
    <property type="protein sequence ID" value="PSR22980.1"/>
    <property type="molecule type" value="Genomic_DNA"/>
</dbReference>
<sequence>MTCASCVSHVEKALKTVPGVTAADVNLALENARVRFAADLSSPKDFVQAVSQAGYHVRTESRSFALDGLEEAPLRERAEAAVQAVPGVVRVLPNAAQGVLMVERVRGLGSDQIVLEALAGAGFQATPMANGRDAVDPRELESQQARRRLLIAVLFTLPLWAAMVRMFLGVGPNWMTNGWLELVAASVVQWGPGFSFTRRAWLNVRHGNGNMDVLVATGTLAAWAVSVYGVLAHAPLYFDTSATVITLILVGKYLEAVAKGKTSAAIRELLALQPKTTRLVGDDGTTEEILIDAVLVGQRLEVWPGDHVPVDGLVWQGEALLDESMLTGEADPSRRQVGQLVTGGTVHRGDRPFVMEATRVGRDMVLSQIVQAVEEAQAAKAPIQQFADRVSNVFVPIVLSIALVTFVGTGWFMGDWRTALLRAVAVLVVACPCSLGLATPTAVMVGSGLGARRGVLFRNGEALERVAQVDHIAMDKTGTLTAGHPSVVEVMIWGEHTQQEVLALAAALEKSSSHPLALAVREQAGPTPLSAVADVYSEEGQGLVGRLDEETVLIGNEKLLESYEVSIPDEWRAQAAQQSSAGRTVVWLAVGSTVWAALVIADALRPDAQWAVNAMKQQNLSVSMLSGDQSATVRRIAQEVGIDEAHGELSPQDKAHWVQQLEAAGHHVAMVGDGINDAPALARAFVGMAIVSGSDVATQTAEVTLMRPDVGAVLEALTVGRKTMGKIRQNLFWALFYNVVMIPLAILGVLSPMIAGAFMAFSSVTVVTNSLLLNWTRKTV</sequence>
<dbReference type="SUPFAM" id="SSF56784">
    <property type="entry name" value="HAD-like"/>
    <property type="match status" value="1"/>
</dbReference>
<dbReference type="Pfam" id="PF00403">
    <property type="entry name" value="HMA"/>
    <property type="match status" value="1"/>
</dbReference>
<evidence type="ECO:0000313" key="19">
    <source>
        <dbReference type="EMBL" id="PSR22980.1"/>
    </source>
</evidence>
<dbReference type="InterPro" id="IPR027256">
    <property type="entry name" value="P-typ_ATPase_IB"/>
</dbReference>
<comment type="similarity">
    <text evidence="2 17">Belongs to the cation transport ATPase (P-type) (TC 3.A.3) family. Type IB subfamily.</text>
</comment>
<dbReference type="Gene3D" id="3.40.1110.10">
    <property type="entry name" value="Calcium-transporting ATPase, cytoplasmic domain N"/>
    <property type="match status" value="1"/>
</dbReference>
<dbReference type="PROSITE" id="PS00154">
    <property type="entry name" value="ATPASE_E1_E2"/>
    <property type="match status" value="1"/>
</dbReference>
<dbReference type="SFLD" id="SFLDS00003">
    <property type="entry name" value="Haloacid_Dehalogenase"/>
    <property type="match status" value="1"/>
</dbReference>
<dbReference type="InterPro" id="IPR023299">
    <property type="entry name" value="ATPase_P-typ_cyto_dom_N"/>
</dbReference>
<dbReference type="SFLD" id="SFLDF00027">
    <property type="entry name" value="p-type_atpase"/>
    <property type="match status" value="1"/>
</dbReference>
<dbReference type="SUPFAM" id="SSF81665">
    <property type="entry name" value="Calcium ATPase, transmembrane domain M"/>
    <property type="match status" value="1"/>
</dbReference>
<gene>
    <name evidence="19" type="ORF">C7B45_04925</name>
</gene>
<dbReference type="PRINTS" id="PR00119">
    <property type="entry name" value="CATATPASE"/>
</dbReference>
<evidence type="ECO:0000256" key="11">
    <source>
        <dbReference type="ARBA" id="ARBA00022989"/>
    </source>
</evidence>
<protein>
    <recommendedName>
        <fullName evidence="16">Probable copper-transporting ATPase SynA</fullName>
        <ecNumber evidence="3">7.2.2.8</ecNumber>
    </recommendedName>
</protein>
<dbReference type="CDD" id="cd02094">
    <property type="entry name" value="P-type_ATPase_Cu-like"/>
    <property type="match status" value="1"/>
</dbReference>
<dbReference type="InterPro" id="IPR059000">
    <property type="entry name" value="ATPase_P-type_domA"/>
</dbReference>
<dbReference type="GO" id="GO:0055070">
    <property type="term" value="P:copper ion homeostasis"/>
    <property type="evidence" value="ECO:0007669"/>
    <property type="project" value="TreeGrafter"/>
</dbReference>
<evidence type="ECO:0000256" key="12">
    <source>
        <dbReference type="ARBA" id="ARBA00023008"/>
    </source>
</evidence>
<evidence type="ECO:0000256" key="17">
    <source>
        <dbReference type="RuleBase" id="RU362081"/>
    </source>
</evidence>
<feature type="transmembrane region" description="Helical" evidence="17">
    <location>
        <begin position="756"/>
        <end position="775"/>
    </location>
</feature>
<dbReference type="NCBIfam" id="TIGR01511">
    <property type="entry name" value="ATPase-IB1_Cu"/>
    <property type="match status" value="1"/>
</dbReference>
<dbReference type="Proteomes" id="UP000241848">
    <property type="component" value="Unassembled WGS sequence"/>
</dbReference>
<dbReference type="AlphaFoldDB" id="A0A2T2WL77"/>
<dbReference type="InterPro" id="IPR006121">
    <property type="entry name" value="HMA_dom"/>
</dbReference>
<dbReference type="SUPFAM" id="SSF81653">
    <property type="entry name" value="Calcium ATPase, transduction domain A"/>
    <property type="match status" value="1"/>
</dbReference>
<evidence type="ECO:0000256" key="6">
    <source>
        <dbReference type="ARBA" id="ARBA00022723"/>
    </source>
</evidence>
<dbReference type="FunFam" id="3.30.70.100:FF:000001">
    <property type="entry name" value="ATPase copper transporting beta"/>
    <property type="match status" value="1"/>
</dbReference>
<evidence type="ECO:0000259" key="18">
    <source>
        <dbReference type="PROSITE" id="PS50846"/>
    </source>
</evidence>
<dbReference type="CDD" id="cd00371">
    <property type="entry name" value="HMA"/>
    <property type="match status" value="1"/>
</dbReference>
<keyword evidence="7 17" id="KW-0547">Nucleotide-binding</keyword>
<dbReference type="InterPro" id="IPR023214">
    <property type="entry name" value="HAD_sf"/>
</dbReference>
<dbReference type="PROSITE" id="PS50846">
    <property type="entry name" value="HMA_2"/>
    <property type="match status" value="1"/>
</dbReference>
<feature type="transmembrane region" description="Helical" evidence="17">
    <location>
        <begin position="149"/>
        <end position="168"/>
    </location>
</feature>
<dbReference type="GO" id="GO:0005524">
    <property type="term" value="F:ATP binding"/>
    <property type="evidence" value="ECO:0007669"/>
    <property type="project" value="UniProtKB-UniRule"/>
</dbReference>
<dbReference type="PANTHER" id="PTHR43520">
    <property type="entry name" value="ATP7, ISOFORM B"/>
    <property type="match status" value="1"/>
</dbReference>
<dbReference type="GO" id="GO:0140581">
    <property type="term" value="F:P-type monovalent copper transporter activity"/>
    <property type="evidence" value="ECO:0007669"/>
    <property type="project" value="UniProtKB-EC"/>
</dbReference>
<dbReference type="GO" id="GO:0005507">
    <property type="term" value="F:copper ion binding"/>
    <property type="evidence" value="ECO:0007669"/>
    <property type="project" value="TreeGrafter"/>
</dbReference>
<evidence type="ECO:0000256" key="14">
    <source>
        <dbReference type="ARBA" id="ARBA00037427"/>
    </source>
</evidence>
<organism evidence="19 20">
    <name type="scientific">Sulfobacillus acidophilus</name>
    <dbReference type="NCBI Taxonomy" id="53633"/>
    <lineage>
        <taxon>Bacteria</taxon>
        <taxon>Bacillati</taxon>
        <taxon>Bacillota</taxon>
        <taxon>Clostridia</taxon>
        <taxon>Eubacteriales</taxon>
        <taxon>Clostridiales Family XVII. Incertae Sedis</taxon>
        <taxon>Sulfobacillus</taxon>
    </lineage>
</organism>
<evidence type="ECO:0000256" key="8">
    <source>
        <dbReference type="ARBA" id="ARBA00022796"/>
    </source>
</evidence>
<proteinExistence type="inferred from homology"/>
<keyword evidence="11 17" id="KW-1133">Transmembrane helix</keyword>
<dbReference type="Gene3D" id="2.70.150.10">
    <property type="entry name" value="Calcium-transporting ATPase, cytoplasmic transduction domain A"/>
    <property type="match status" value="1"/>
</dbReference>